<dbReference type="PANTHER" id="PTHR24287">
    <property type="entry name" value="P450, PUTATIVE (EUROFUNG)-RELATED"/>
    <property type="match status" value="1"/>
</dbReference>
<evidence type="ECO:0000313" key="10">
    <source>
        <dbReference type="EMBL" id="KNG80915.1"/>
    </source>
</evidence>
<evidence type="ECO:0000256" key="4">
    <source>
        <dbReference type="ARBA" id="ARBA00022723"/>
    </source>
</evidence>
<reference evidence="10 11" key="1">
    <citation type="submission" date="2014-06" db="EMBL/GenBank/DDBJ databases">
        <title>The Genome of the Aflatoxigenic Filamentous Fungus Aspergillus nomius.</title>
        <authorList>
            <person name="Moore M.G."/>
            <person name="Shannon B.M."/>
            <person name="Brian M.M."/>
        </authorList>
    </citation>
    <scope>NUCLEOTIDE SEQUENCE [LARGE SCALE GENOMIC DNA]</scope>
    <source>
        <strain evidence="10 11">NRRL 13137</strain>
    </source>
</reference>
<dbReference type="InterPro" id="IPR036396">
    <property type="entry name" value="Cyt_P450_sf"/>
</dbReference>
<dbReference type="PROSITE" id="PS00086">
    <property type="entry name" value="CYTOCHROME_P450"/>
    <property type="match status" value="1"/>
</dbReference>
<keyword evidence="5 9" id="KW-0560">Oxidoreductase</keyword>
<dbReference type="GO" id="GO:0016705">
    <property type="term" value="F:oxidoreductase activity, acting on paired donors, with incorporation or reduction of molecular oxygen"/>
    <property type="evidence" value="ECO:0007669"/>
    <property type="project" value="InterPro"/>
</dbReference>
<dbReference type="InterPro" id="IPR002401">
    <property type="entry name" value="Cyt_P450_E_grp-I"/>
</dbReference>
<gene>
    <name evidence="10" type="ORF">ANOM_010577</name>
</gene>
<dbReference type="GO" id="GO:0020037">
    <property type="term" value="F:heme binding"/>
    <property type="evidence" value="ECO:0007669"/>
    <property type="project" value="InterPro"/>
</dbReference>
<dbReference type="STRING" id="1509407.A0A0L1INL8"/>
<evidence type="ECO:0000256" key="3">
    <source>
        <dbReference type="ARBA" id="ARBA00022617"/>
    </source>
</evidence>
<dbReference type="GO" id="GO:0004497">
    <property type="term" value="F:monooxygenase activity"/>
    <property type="evidence" value="ECO:0007669"/>
    <property type="project" value="UniProtKB-KW"/>
</dbReference>
<feature type="binding site" description="axial binding residue" evidence="8">
    <location>
        <position position="257"/>
    </location>
    <ligand>
        <name>heme</name>
        <dbReference type="ChEBI" id="CHEBI:30413"/>
    </ligand>
    <ligandPart>
        <name>Fe</name>
        <dbReference type="ChEBI" id="CHEBI:18248"/>
    </ligandPart>
</feature>
<evidence type="ECO:0000256" key="9">
    <source>
        <dbReference type="RuleBase" id="RU000461"/>
    </source>
</evidence>
<dbReference type="Pfam" id="PF00067">
    <property type="entry name" value="p450"/>
    <property type="match status" value="1"/>
</dbReference>
<dbReference type="PRINTS" id="PR00463">
    <property type="entry name" value="EP450I"/>
</dbReference>
<organism evidence="10 11">
    <name type="scientific">Aspergillus nomiae NRRL (strain ATCC 15546 / NRRL 13137 / CBS 260.88 / M93)</name>
    <dbReference type="NCBI Taxonomy" id="1509407"/>
    <lineage>
        <taxon>Eukaryota</taxon>
        <taxon>Fungi</taxon>
        <taxon>Dikarya</taxon>
        <taxon>Ascomycota</taxon>
        <taxon>Pezizomycotina</taxon>
        <taxon>Eurotiomycetes</taxon>
        <taxon>Eurotiomycetidae</taxon>
        <taxon>Eurotiales</taxon>
        <taxon>Aspergillaceae</taxon>
        <taxon>Aspergillus</taxon>
        <taxon>Aspergillus subgen. Circumdati</taxon>
    </lineage>
</organism>
<comment type="similarity">
    <text evidence="2 9">Belongs to the cytochrome P450 family.</text>
</comment>
<dbReference type="RefSeq" id="XP_015401838.1">
    <property type="nucleotide sequence ID" value="XM_015555833.1"/>
</dbReference>
<keyword evidence="4 8" id="KW-0479">Metal-binding</keyword>
<dbReference type="InterPro" id="IPR001128">
    <property type="entry name" value="Cyt_P450"/>
</dbReference>
<evidence type="ECO:0000256" key="8">
    <source>
        <dbReference type="PIRSR" id="PIRSR602401-1"/>
    </source>
</evidence>
<evidence type="ECO:0000256" key="5">
    <source>
        <dbReference type="ARBA" id="ARBA00023002"/>
    </source>
</evidence>
<evidence type="ECO:0000313" key="11">
    <source>
        <dbReference type="Proteomes" id="UP000037505"/>
    </source>
</evidence>
<dbReference type="InterPro" id="IPR047146">
    <property type="entry name" value="Cyt_P450_E_CYP52_fungi"/>
</dbReference>
<evidence type="ECO:0000256" key="7">
    <source>
        <dbReference type="ARBA" id="ARBA00023033"/>
    </source>
</evidence>
<dbReference type="OrthoDB" id="1470350at2759"/>
<proteinExistence type="inferred from homology"/>
<comment type="caution">
    <text evidence="10">The sequence shown here is derived from an EMBL/GenBank/DDBJ whole genome shotgun (WGS) entry which is preliminary data.</text>
</comment>
<sequence length="315" mass="36141">MLLRFTLDLATEFFFGTTVHSQRYSSQAPGPDNDGMFPWKGLGEDFDAATKHVQNRFRLLKFYWLHNPKSFRENIKQVHRFADFCIRDAIQRANQRNPIEMRSQSLNILFAGRDTTASLVSWSFWLLAKHPSIYNELRGHVLKHFGPYEETNRITFATLKSCEYLQYVMKEVLQLYPPTPINSRTAIRDTTLPLGGGPDGKSPIVVRKGQTVIYYIHITQSLNDFWGPDADTFDPSRWAHYKYNGAYLPFNAGPRICLGQQFALTQAGYILTRMVQKFDQAKLADPDMVPTHKLGATDAPSDYMIYFHQAPTGDN</sequence>
<dbReference type="GeneID" id="26812381"/>
<keyword evidence="3 8" id="KW-0349">Heme</keyword>
<dbReference type="PRINTS" id="PR00385">
    <property type="entry name" value="P450"/>
</dbReference>
<keyword evidence="7 9" id="KW-0503">Monooxygenase</keyword>
<name>A0A0L1INL8_ASPN3</name>
<evidence type="ECO:0000256" key="6">
    <source>
        <dbReference type="ARBA" id="ARBA00023004"/>
    </source>
</evidence>
<dbReference type="Gene3D" id="1.10.630.10">
    <property type="entry name" value="Cytochrome P450"/>
    <property type="match status" value="1"/>
</dbReference>
<dbReference type="GO" id="GO:0005506">
    <property type="term" value="F:iron ion binding"/>
    <property type="evidence" value="ECO:0007669"/>
    <property type="project" value="InterPro"/>
</dbReference>
<dbReference type="SUPFAM" id="SSF48264">
    <property type="entry name" value="Cytochrome P450"/>
    <property type="match status" value="1"/>
</dbReference>
<dbReference type="AlphaFoldDB" id="A0A0L1INL8"/>
<evidence type="ECO:0000256" key="1">
    <source>
        <dbReference type="ARBA" id="ARBA00001971"/>
    </source>
</evidence>
<dbReference type="InterPro" id="IPR017972">
    <property type="entry name" value="Cyt_P450_CS"/>
</dbReference>
<dbReference type="Proteomes" id="UP000037505">
    <property type="component" value="Unassembled WGS sequence"/>
</dbReference>
<dbReference type="EMBL" id="JNOM01000521">
    <property type="protein sequence ID" value="KNG80915.1"/>
    <property type="molecule type" value="Genomic_DNA"/>
</dbReference>
<protein>
    <submittedName>
        <fullName evidence="10">Putative cytochrome P450 family protein</fullName>
    </submittedName>
</protein>
<keyword evidence="6 8" id="KW-0408">Iron</keyword>
<evidence type="ECO:0000256" key="2">
    <source>
        <dbReference type="ARBA" id="ARBA00010617"/>
    </source>
</evidence>
<keyword evidence="11" id="KW-1185">Reference proteome</keyword>
<comment type="cofactor">
    <cofactor evidence="1 8">
        <name>heme</name>
        <dbReference type="ChEBI" id="CHEBI:30413"/>
    </cofactor>
</comment>
<dbReference type="PANTHER" id="PTHR24287:SF1">
    <property type="entry name" value="P450, PUTATIVE (EUROFUNG)-RELATED"/>
    <property type="match status" value="1"/>
</dbReference>
<accession>A0A0L1INL8</accession>